<dbReference type="RefSeq" id="WP_419188468.1">
    <property type="nucleotide sequence ID" value="NZ_CP036272.1"/>
</dbReference>
<sequence length="221" mass="25318">MPDCFDELVNAVVPFVGAETQRCEEESIPIGDSKFCGEPDLPPNFQWPQSSDGPCHFVCQLNLAQLSSFESIHPLPPLGLLSFFYHDAEGHPEGADSVVHYFSDTQLLVRTPVVPDIRFGMQFHRDHQYARNLSFGQRYVIEEDEFSNDDRLADFVDRFNNRFARATHRLFGLPRYWTKPDCEHITLGSFGEWADRINFSVPLSGLNELNFSALEVDYYCT</sequence>
<keyword evidence="2" id="KW-1185">Reference proteome</keyword>
<name>A0A517SUZ8_9BACT</name>
<accession>A0A517SUZ8</accession>
<dbReference type="Gene3D" id="2.30.320.10">
    <property type="entry name" value="YwqG-like"/>
    <property type="match status" value="1"/>
</dbReference>
<reference evidence="1 2" key="1">
    <citation type="submission" date="2019-02" db="EMBL/GenBank/DDBJ databases">
        <title>Deep-cultivation of Planctomycetes and their phenomic and genomic characterization uncovers novel biology.</title>
        <authorList>
            <person name="Wiegand S."/>
            <person name="Jogler M."/>
            <person name="Boedeker C."/>
            <person name="Pinto D."/>
            <person name="Vollmers J."/>
            <person name="Rivas-Marin E."/>
            <person name="Kohn T."/>
            <person name="Peeters S.H."/>
            <person name="Heuer A."/>
            <person name="Rast P."/>
            <person name="Oberbeckmann S."/>
            <person name="Bunk B."/>
            <person name="Jeske O."/>
            <person name="Meyerdierks A."/>
            <person name="Storesund J.E."/>
            <person name="Kallscheuer N."/>
            <person name="Luecker S."/>
            <person name="Lage O.M."/>
            <person name="Pohl T."/>
            <person name="Merkel B.J."/>
            <person name="Hornburger P."/>
            <person name="Mueller R.-W."/>
            <person name="Bruemmer F."/>
            <person name="Labrenz M."/>
            <person name="Spormann A.M."/>
            <person name="Op den Camp H."/>
            <person name="Overmann J."/>
            <person name="Amann R."/>
            <person name="Jetten M.S.M."/>
            <person name="Mascher T."/>
            <person name="Medema M.H."/>
            <person name="Devos D.P."/>
            <person name="Kaster A.-K."/>
            <person name="Ovreas L."/>
            <person name="Rohde M."/>
            <person name="Galperin M.Y."/>
            <person name="Jogler C."/>
        </authorList>
    </citation>
    <scope>NUCLEOTIDE SEQUENCE [LARGE SCALE GENOMIC DNA]</scope>
    <source>
        <strain evidence="1 2">SV_7m_r</strain>
    </source>
</reference>
<dbReference type="SUPFAM" id="SSF103032">
    <property type="entry name" value="Hypothetical protein YwqG"/>
    <property type="match status" value="1"/>
</dbReference>
<dbReference type="InterPro" id="IPR015315">
    <property type="entry name" value="DUF1963"/>
</dbReference>
<dbReference type="Pfam" id="PF09234">
    <property type="entry name" value="DUF1963"/>
    <property type="match status" value="1"/>
</dbReference>
<protein>
    <recommendedName>
        <fullName evidence="3">DUF1963 domain-containing protein</fullName>
    </recommendedName>
</protein>
<organism evidence="1 2">
    <name type="scientific">Stieleria bergensis</name>
    <dbReference type="NCBI Taxonomy" id="2528025"/>
    <lineage>
        <taxon>Bacteria</taxon>
        <taxon>Pseudomonadati</taxon>
        <taxon>Planctomycetota</taxon>
        <taxon>Planctomycetia</taxon>
        <taxon>Pirellulales</taxon>
        <taxon>Pirellulaceae</taxon>
        <taxon>Stieleria</taxon>
    </lineage>
</organism>
<dbReference type="InterPro" id="IPR035948">
    <property type="entry name" value="YwqG-like_sf"/>
</dbReference>
<dbReference type="EMBL" id="CP036272">
    <property type="protein sequence ID" value="QDT59951.1"/>
    <property type="molecule type" value="Genomic_DNA"/>
</dbReference>
<evidence type="ECO:0000313" key="2">
    <source>
        <dbReference type="Proteomes" id="UP000315003"/>
    </source>
</evidence>
<proteinExistence type="predicted"/>
<evidence type="ECO:0008006" key="3">
    <source>
        <dbReference type="Google" id="ProtNLM"/>
    </source>
</evidence>
<dbReference type="AlphaFoldDB" id="A0A517SUZ8"/>
<evidence type="ECO:0000313" key="1">
    <source>
        <dbReference type="EMBL" id="QDT59951.1"/>
    </source>
</evidence>
<gene>
    <name evidence="1" type="ORF">SV7mr_24650</name>
</gene>
<dbReference type="Proteomes" id="UP000315003">
    <property type="component" value="Chromosome"/>
</dbReference>